<gene>
    <name evidence="2" type="ORF">CKF59_03520</name>
</gene>
<sequence>MHYLQITFLILLALEFLYIMYLETFAPQSKQTARVFKLSPQVLQQQEVQTLFKNQGVYNGLLAIAIIVALILGHTLVLNYIVAYIIAVAIYGSFTVNKHIWWKQGIFAWAYVAVTIYLHF</sequence>
<dbReference type="OrthoDB" id="9803832at2"/>
<comment type="caution">
    <text evidence="2">The sequence shown here is derived from an EMBL/GenBank/DDBJ whole genome shotgun (WGS) entry which is preliminary data.</text>
</comment>
<feature type="transmembrane region" description="Helical" evidence="1">
    <location>
        <begin position="6"/>
        <end position="26"/>
    </location>
</feature>
<protein>
    <recommendedName>
        <fullName evidence="4">DUF1304 domain-containing protein</fullName>
    </recommendedName>
</protein>
<evidence type="ECO:0000313" key="3">
    <source>
        <dbReference type="Proteomes" id="UP000265964"/>
    </source>
</evidence>
<organism evidence="2 3">
    <name type="scientific">Psittacicella gerlachiana</name>
    <dbReference type="NCBI Taxonomy" id="2028574"/>
    <lineage>
        <taxon>Bacteria</taxon>
        <taxon>Pseudomonadati</taxon>
        <taxon>Pseudomonadota</taxon>
        <taxon>Gammaproteobacteria</taxon>
        <taxon>Pasteurellales</taxon>
        <taxon>Psittacicellaceae</taxon>
        <taxon>Psittacicella</taxon>
    </lineage>
</organism>
<dbReference type="Proteomes" id="UP000265964">
    <property type="component" value="Unassembled WGS sequence"/>
</dbReference>
<keyword evidence="1" id="KW-0472">Membrane</keyword>
<feature type="transmembrane region" description="Helical" evidence="1">
    <location>
        <begin position="100"/>
        <end position="118"/>
    </location>
</feature>
<proteinExistence type="predicted"/>
<evidence type="ECO:0000256" key="1">
    <source>
        <dbReference type="SAM" id="Phobius"/>
    </source>
</evidence>
<evidence type="ECO:0008006" key="4">
    <source>
        <dbReference type="Google" id="ProtNLM"/>
    </source>
</evidence>
<dbReference type="InterPro" id="IPR009732">
    <property type="entry name" value="DUF1304"/>
</dbReference>
<dbReference type="EMBL" id="NRJF01000085">
    <property type="protein sequence ID" value="RIY35566.1"/>
    <property type="molecule type" value="Genomic_DNA"/>
</dbReference>
<keyword evidence="3" id="KW-1185">Reference proteome</keyword>
<accession>A0A3A1YDS2</accession>
<dbReference type="AlphaFoldDB" id="A0A3A1YDS2"/>
<keyword evidence="1" id="KW-0812">Transmembrane</keyword>
<reference evidence="2 3" key="1">
    <citation type="submission" date="2017-08" db="EMBL/GenBank/DDBJ databases">
        <title>Reclassification of Bisgaard taxon 37 and 44.</title>
        <authorList>
            <person name="Christensen H."/>
        </authorList>
    </citation>
    <scope>NUCLEOTIDE SEQUENCE [LARGE SCALE GENOMIC DNA]</scope>
    <source>
        <strain evidence="2 3">EEAB3T1</strain>
    </source>
</reference>
<dbReference type="PANTHER" id="PTHR38446:SF1">
    <property type="entry name" value="BLL0914 PROTEIN"/>
    <property type="match status" value="1"/>
</dbReference>
<name>A0A3A1YDS2_9GAMM</name>
<keyword evidence="1" id="KW-1133">Transmembrane helix</keyword>
<dbReference type="Pfam" id="PF06993">
    <property type="entry name" value="DUF1304"/>
    <property type="match status" value="1"/>
</dbReference>
<feature type="transmembrane region" description="Helical" evidence="1">
    <location>
        <begin position="61"/>
        <end position="94"/>
    </location>
</feature>
<evidence type="ECO:0000313" key="2">
    <source>
        <dbReference type="EMBL" id="RIY35566.1"/>
    </source>
</evidence>
<dbReference type="RefSeq" id="WP_119534601.1">
    <property type="nucleotide sequence ID" value="NZ_NRJF01000085.1"/>
</dbReference>
<dbReference type="PANTHER" id="PTHR38446">
    <property type="entry name" value="BLL0914 PROTEIN"/>
    <property type="match status" value="1"/>
</dbReference>